<evidence type="ECO:0000313" key="2">
    <source>
        <dbReference type="Proteomes" id="UP000026961"/>
    </source>
</evidence>
<organism evidence="1">
    <name type="scientific">Oryza glumipatula</name>
    <dbReference type="NCBI Taxonomy" id="40148"/>
    <lineage>
        <taxon>Eukaryota</taxon>
        <taxon>Viridiplantae</taxon>
        <taxon>Streptophyta</taxon>
        <taxon>Embryophyta</taxon>
        <taxon>Tracheophyta</taxon>
        <taxon>Spermatophyta</taxon>
        <taxon>Magnoliopsida</taxon>
        <taxon>Liliopsida</taxon>
        <taxon>Poales</taxon>
        <taxon>Poaceae</taxon>
        <taxon>BOP clade</taxon>
        <taxon>Oryzoideae</taxon>
        <taxon>Oryzeae</taxon>
        <taxon>Oryzinae</taxon>
        <taxon>Oryza</taxon>
    </lineage>
</organism>
<protein>
    <submittedName>
        <fullName evidence="1">Uncharacterized protein</fullName>
    </submittedName>
</protein>
<dbReference type="AlphaFoldDB" id="A0A0D9YN03"/>
<dbReference type="HOGENOM" id="CLU_162260_0_0_1"/>
<proteinExistence type="predicted"/>
<dbReference type="Gramene" id="OGLUM02G05450.1">
    <property type="protein sequence ID" value="OGLUM02G05450.1"/>
    <property type="gene ID" value="OGLUM02G05450"/>
</dbReference>
<name>A0A0D9YN03_9ORYZ</name>
<reference evidence="1" key="2">
    <citation type="submission" date="2018-05" db="EMBL/GenBank/DDBJ databases">
        <title>OgluRS3 (Oryza glumaepatula Reference Sequence Version 3).</title>
        <authorList>
            <person name="Zhang J."/>
            <person name="Kudrna D."/>
            <person name="Lee S."/>
            <person name="Talag J."/>
            <person name="Welchert J."/>
            <person name="Wing R.A."/>
        </authorList>
    </citation>
    <scope>NUCLEOTIDE SEQUENCE [LARGE SCALE GENOMIC DNA]</scope>
</reference>
<accession>A0A0D9YN03</accession>
<reference evidence="1" key="1">
    <citation type="submission" date="2015-04" db="UniProtKB">
        <authorList>
            <consortium name="EnsemblPlants"/>
        </authorList>
    </citation>
    <scope>IDENTIFICATION</scope>
</reference>
<sequence length="132" mass="14016">MPNQVTFFCASPNVFKNSSRHRKPHSPMMARNVRSVSVPVICLLTFSAGGDGADEAGDLLLPSGTSAPAEEYPPVVSMESLTVRPAMEVGAPGLGAMRRPSSILDFGHDGMHVATPALGRRQGISSPSWHDF</sequence>
<evidence type="ECO:0000313" key="1">
    <source>
        <dbReference type="EnsemblPlants" id="OGLUM02G05450.1"/>
    </source>
</evidence>
<dbReference type="Proteomes" id="UP000026961">
    <property type="component" value="Chromosome 2"/>
</dbReference>
<dbReference type="EnsemblPlants" id="OGLUM02G05450.1">
    <property type="protein sequence ID" value="OGLUM02G05450.1"/>
    <property type="gene ID" value="OGLUM02G05450"/>
</dbReference>
<keyword evidence="2" id="KW-1185">Reference proteome</keyword>